<sequence length="109" mass="12328">MDALARELTLEQIPEGLYREIAEAIGVGNFVKLTQLVGGSTIYLPKTESIVRPVRDAKIREEFNGYNHMELAKKYDVTERWVRQLCGDGHAEGQLSLFDFQDQGDEKAV</sequence>
<dbReference type="PANTHER" id="PTHR37812">
    <property type="entry name" value="MU-LIKE PROPHAGE FLUMU PROTEIN C"/>
    <property type="match status" value="1"/>
</dbReference>
<reference evidence="2 3" key="1">
    <citation type="submission" date="2016-11" db="EMBL/GenBank/DDBJ databases">
        <authorList>
            <person name="Jaros S."/>
            <person name="Januszkiewicz K."/>
            <person name="Wedrychowicz H."/>
        </authorList>
    </citation>
    <scope>NUCLEOTIDE SEQUENCE [LARGE SCALE GENOMIC DNA]</scope>
    <source>
        <strain evidence="2 3">DSM 19022</strain>
    </source>
</reference>
<dbReference type="PANTHER" id="PTHR37812:SF1">
    <property type="entry name" value="MU-LIKE PROPHAGE FLUMU PROTEIN C"/>
    <property type="match status" value="1"/>
</dbReference>
<name>A0A1M6EQ82_9FIRM</name>
<gene>
    <name evidence="2" type="ORF">SAMN02745176_01639</name>
</gene>
<dbReference type="AlphaFoldDB" id="A0A1M6EQ82"/>
<dbReference type="InterPro" id="IPR009057">
    <property type="entry name" value="Homeodomain-like_sf"/>
</dbReference>
<feature type="domain" description="Mor transcription activator" evidence="1">
    <location>
        <begin position="13"/>
        <end position="85"/>
    </location>
</feature>
<proteinExistence type="predicted"/>
<evidence type="ECO:0000313" key="2">
    <source>
        <dbReference type="EMBL" id="SHI87624.1"/>
    </source>
</evidence>
<evidence type="ECO:0000313" key="3">
    <source>
        <dbReference type="Proteomes" id="UP000184442"/>
    </source>
</evidence>
<dbReference type="Pfam" id="PF08765">
    <property type="entry name" value="Mor"/>
    <property type="match status" value="1"/>
</dbReference>
<evidence type="ECO:0000259" key="1">
    <source>
        <dbReference type="Pfam" id="PF08765"/>
    </source>
</evidence>
<dbReference type="Gene3D" id="1.10.10.60">
    <property type="entry name" value="Homeodomain-like"/>
    <property type="match status" value="1"/>
</dbReference>
<accession>A0A1M6EQ82</accession>
<dbReference type="OrthoDB" id="2614246at2"/>
<protein>
    <submittedName>
        <fullName evidence="2">Mor transcription activator family protein</fullName>
    </submittedName>
</protein>
<dbReference type="STRING" id="1122184.SAMN02745176_01639"/>
<dbReference type="RefSeq" id="WP_073025726.1">
    <property type="nucleotide sequence ID" value="NZ_FQZS01000010.1"/>
</dbReference>
<dbReference type="Proteomes" id="UP000184442">
    <property type="component" value="Unassembled WGS sequence"/>
</dbReference>
<dbReference type="InterPro" id="IPR014875">
    <property type="entry name" value="Mor_transcription_activator"/>
</dbReference>
<organism evidence="2 3">
    <name type="scientific">Lutispora thermophila DSM 19022</name>
    <dbReference type="NCBI Taxonomy" id="1122184"/>
    <lineage>
        <taxon>Bacteria</taxon>
        <taxon>Bacillati</taxon>
        <taxon>Bacillota</taxon>
        <taxon>Clostridia</taxon>
        <taxon>Lutisporales</taxon>
        <taxon>Lutisporaceae</taxon>
        <taxon>Lutispora</taxon>
    </lineage>
</organism>
<dbReference type="SUPFAM" id="SSF46689">
    <property type="entry name" value="Homeodomain-like"/>
    <property type="match status" value="1"/>
</dbReference>
<dbReference type="EMBL" id="FQZS01000010">
    <property type="protein sequence ID" value="SHI87624.1"/>
    <property type="molecule type" value="Genomic_DNA"/>
</dbReference>
<keyword evidence="3" id="KW-1185">Reference proteome</keyword>
<dbReference type="InterPro" id="IPR052411">
    <property type="entry name" value="c-mor_Regulatory_Protein"/>
</dbReference>